<dbReference type="AlphaFoldDB" id="A0A8J2PVC7"/>
<dbReference type="InterPro" id="IPR013083">
    <property type="entry name" value="Znf_RING/FYVE/PHD"/>
</dbReference>
<dbReference type="GO" id="GO:0005829">
    <property type="term" value="C:cytosol"/>
    <property type="evidence" value="ECO:0007669"/>
    <property type="project" value="TreeGrafter"/>
</dbReference>
<proteinExistence type="predicted"/>
<feature type="domain" description="RING-type" evidence="7">
    <location>
        <begin position="130"/>
        <end position="170"/>
    </location>
</feature>
<dbReference type="SMART" id="SM00184">
    <property type="entry name" value="RING"/>
    <property type="match status" value="2"/>
</dbReference>
<dbReference type="GO" id="GO:0000151">
    <property type="term" value="C:ubiquitin ligase complex"/>
    <property type="evidence" value="ECO:0007669"/>
    <property type="project" value="TreeGrafter"/>
</dbReference>
<dbReference type="OrthoDB" id="8062037at2759"/>
<dbReference type="Proteomes" id="UP000746747">
    <property type="component" value="Unassembled WGS sequence"/>
</dbReference>
<dbReference type="InterPro" id="IPR001841">
    <property type="entry name" value="Znf_RING"/>
</dbReference>
<organism evidence="8 9">
    <name type="scientific">Cercopithifilaria johnstoni</name>
    <dbReference type="NCBI Taxonomy" id="2874296"/>
    <lineage>
        <taxon>Eukaryota</taxon>
        <taxon>Metazoa</taxon>
        <taxon>Ecdysozoa</taxon>
        <taxon>Nematoda</taxon>
        <taxon>Chromadorea</taxon>
        <taxon>Rhabditida</taxon>
        <taxon>Spirurina</taxon>
        <taxon>Spiruromorpha</taxon>
        <taxon>Filarioidea</taxon>
        <taxon>Onchocercidae</taxon>
        <taxon>Cercopithifilaria</taxon>
    </lineage>
</organism>
<accession>A0A8J2PVC7</accession>
<dbReference type="Gene3D" id="3.30.40.10">
    <property type="entry name" value="Zinc/RING finger domain, C3HC4 (zinc finger)"/>
    <property type="match status" value="2"/>
</dbReference>
<keyword evidence="3 6" id="KW-0863">Zinc-finger</keyword>
<dbReference type="GO" id="GO:0016567">
    <property type="term" value="P:protein ubiquitination"/>
    <property type="evidence" value="ECO:0007669"/>
    <property type="project" value="TreeGrafter"/>
</dbReference>
<evidence type="ECO:0000313" key="8">
    <source>
        <dbReference type="EMBL" id="CAG9537283.1"/>
    </source>
</evidence>
<evidence type="ECO:0000256" key="2">
    <source>
        <dbReference type="ARBA" id="ARBA00022723"/>
    </source>
</evidence>
<dbReference type="EMBL" id="CAKAEH010001536">
    <property type="protein sequence ID" value="CAG9537283.1"/>
    <property type="molecule type" value="Genomic_DNA"/>
</dbReference>
<reference evidence="8" key="1">
    <citation type="submission" date="2021-09" db="EMBL/GenBank/DDBJ databases">
        <authorList>
            <consortium name="Pathogen Informatics"/>
        </authorList>
    </citation>
    <scope>NUCLEOTIDE SEQUENCE</scope>
</reference>
<dbReference type="PANTHER" id="PTHR15067:SF4">
    <property type="entry name" value="E3 UBIQUITIN-PROTEIN LIGASE RNF8"/>
    <property type="match status" value="1"/>
</dbReference>
<keyword evidence="5" id="KW-0862">Zinc</keyword>
<keyword evidence="4" id="KW-0833">Ubl conjugation pathway</keyword>
<comment type="caution">
    <text evidence="8">The sequence shown here is derived from an EMBL/GenBank/DDBJ whole genome shotgun (WGS) entry which is preliminary data.</text>
</comment>
<keyword evidence="1" id="KW-0808">Transferase</keyword>
<keyword evidence="9" id="KW-1185">Reference proteome</keyword>
<dbReference type="GO" id="GO:0008270">
    <property type="term" value="F:zinc ion binding"/>
    <property type="evidence" value="ECO:0007669"/>
    <property type="project" value="UniProtKB-KW"/>
</dbReference>
<dbReference type="GO" id="GO:0061630">
    <property type="term" value="F:ubiquitin protein ligase activity"/>
    <property type="evidence" value="ECO:0007669"/>
    <property type="project" value="TreeGrafter"/>
</dbReference>
<evidence type="ECO:0000259" key="7">
    <source>
        <dbReference type="PROSITE" id="PS50089"/>
    </source>
</evidence>
<evidence type="ECO:0000256" key="5">
    <source>
        <dbReference type="ARBA" id="ARBA00022833"/>
    </source>
</evidence>
<sequence>MLSTTQCIICVMPIFSFNLSALHCGHTFHLRCIMTWLSNSINCPICRREITVREPIKPLFIRERTRDRFRKNRYLAALQNMVVYQSHMSSLSSKEIQAAYFSGGIALQCLIQKFYEFELNTTLWKKAKRCPLCMEHLLAKDTYHSQCGHSLHKHCFEKWINIDTECQVCRKKAIFESMDDDLLRILSEETFPFNQDNLNEPIDEAERESDKLLRENTASHLKIMQAAMLLETALKL</sequence>
<dbReference type="Pfam" id="PF13639">
    <property type="entry name" value="zf-RING_2"/>
    <property type="match status" value="2"/>
</dbReference>
<dbReference type="GO" id="GO:0006511">
    <property type="term" value="P:ubiquitin-dependent protein catabolic process"/>
    <property type="evidence" value="ECO:0007669"/>
    <property type="project" value="TreeGrafter"/>
</dbReference>
<protein>
    <recommendedName>
        <fullName evidence="7">RING-type domain-containing protein</fullName>
    </recommendedName>
</protein>
<gene>
    <name evidence="8" type="ORF">CJOHNSTONI_LOCUS7115</name>
</gene>
<feature type="domain" description="RING-type" evidence="7">
    <location>
        <begin position="7"/>
        <end position="47"/>
    </location>
</feature>
<dbReference type="CDD" id="cd16448">
    <property type="entry name" value="RING-H2"/>
    <property type="match status" value="1"/>
</dbReference>
<evidence type="ECO:0000256" key="6">
    <source>
        <dbReference type="PROSITE-ProRule" id="PRU00175"/>
    </source>
</evidence>
<name>A0A8J2PVC7_9BILA</name>
<evidence type="ECO:0000256" key="1">
    <source>
        <dbReference type="ARBA" id="ARBA00022679"/>
    </source>
</evidence>
<dbReference type="PANTHER" id="PTHR15067">
    <property type="entry name" value="E3 UBIQUITIN-PROTEIN LIGASE RNF8"/>
    <property type="match status" value="1"/>
</dbReference>
<evidence type="ECO:0000256" key="4">
    <source>
        <dbReference type="ARBA" id="ARBA00022786"/>
    </source>
</evidence>
<evidence type="ECO:0000313" key="9">
    <source>
        <dbReference type="Proteomes" id="UP000746747"/>
    </source>
</evidence>
<evidence type="ECO:0000256" key="3">
    <source>
        <dbReference type="ARBA" id="ARBA00022771"/>
    </source>
</evidence>
<dbReference type="SUPFAM" id="SSF57850">
    <property type="entry name" value="RING/U-box"/>
    <property type="match status" value="2"/>
</dbReference>
<dbReference type="PROSITE" id="PS50089">
    <property type="entry name" value="ZF_RING_2"/>
    <property type="match status" value="2"/>
</dbReference>
<keyword evidence="2" id="KW-0479">Metal-binding</keyword>